<dbReference type="EMBL" id="CAJJDN010000173">
    <property type="protein sequence ID" value="CAD8127169.1"/>
    <property type="molecule type" value="Genomic_DNA"/>
</dbReference>
<accession>A0A8S1RJM9</accession>
<protein>
    <submittedName>
        <fullName evidence="1">Uncharacterized protein</fullName>
    </submittedName>
</protein>
<evidence type="ECO:0000313" key="1">
    <source>
        <dbReference type="EMBL" id="CAD8127169.1"/>
    </source>
</evidence>
<dbReference type="AlphaFoldDB" id="A0A8S1RJM9"/>
<name>A0A8S1RJM9_9CILI</name>
<sequence>MADQSNRSKQSGQIRFIRYQNMYKFGIQIREDLNLIISLQDRDKINKQ</sequence>
<keyword evidence="2" id="KW-1185">Reference proteome</keyword>
<gene>
    <name evidence="1" type="ORF">PSON_ATCC_30995.1.T1730092</name>
</gene>
<organism evidence="1 2">
    <name type="scientific">Paramecium sonneborni</name>
    <dbReference type="NCBI Taxonomy" id="65129"/>
    <lineage>
        <taxon>Eukaryota</taxon>
        <taxon>Sar</taxon>
        <taxon>Alveolata</taxon>
        <taxon>Ciliophora</taxon>
        <taxon>Intramacronucleata</taxon>
        <taxon>Oligohymenophorea</taxon>
        <taxon>Peniculida</taxon>
        <taxon>Parameciidae</taxon>
        <taxon>Paramecium</taxon>
    </lineage>
</organism>
<comment type="caution">
    <text evidence="1">The sequence shown here is derived from an EMBL/GenBank/DDBJ whole genome shotgun (WGS) entry which is preliminary data.</text>
</comment>
<evidence type="ECO:0000313" key="2">
    <source>
        <dbReference type="Proteomes" id="UP000692954"/>
    </source>
</evidence>
<reference evidence="1" key="1">
    <citation type="submission" date="2021-01" db="EMBL/GenBank/DDBJ databases">
        <authorList>
            <consortium name="Genoscope - CEA"/>
            <person name="William W."/>
        </authorList>
    </citation>
    <scope>NUCLEOTIDE SEQUENCE</scope>
</reference>
<proteinExistence type="predicted"/>
<dbReference type="Proteomes" id="UP000692954">
    <property type="component" value="Unassembled WGS sequence"/>
</dbReference>